<name>A0ABR1ITZ7_9AGAR</name>
<reference evidence="3 4" key="1">
    <citation type="submission" date="2024-01" db="EMBL/GenBank/DDBJ databases">
        <title>A draft genome for the cacao thread blight pathogen Marasmiellus scandens.</title>
        <authorList>
            <person name="Baruah I.K."/>
            <person name="Leung J."/>
            <person name="Bukari Y."/>
            <person name="Amoako-Attah I."/>
            <person name="Meinhardt L.W."/>
            <person name="Bailey B.A."/>
            <person name="Cohen S.P."/>
        </authorList>
    </citation>
    <scope>NUCLEOTIDE SEQUENCE [LARGE SCALE GENOMIC DNA]</scope>
    <source>
        <strain evidence="3 4">GH-19</strain>
    </source>
</reference>
<keyword evidence="2" id="KW-0812">Transmembrane</keyword>
<keyword evidence="2" id="KW-0472">Membrane</keyword>
<keyword evidence="2" id="KW-1133">Transmembrane helix</keyword>
<evidence type="ECO:0000256" key="2">
    <source>
        <dbReference type="SAM" id="Phobius"/>
    </source>
</evidence>
<feature type="compositionally biased region" description="Acidic residues" evidence="1">
    <location>
        <begin position="335"/>
        <end position="350"/>
    </location>
</feature>
<proteinExistence type="predicted"/>
<evidence type="ECO:0000256" key="1">
    <source>
        <dbReference type="SAM" id="MobiDB-lite"/>
    </source>
</evidence>
<sequence>MGGCAMDVTKQMRVHDANGGKGMLQGQLNQVPIDCSSAKTLVQLFVGTHVPFNLLLGHPWQHGNFVSIDEHEDGTYLLFKWRNQEGELLVQYKILVEQELAPLEWATDITNYVQAANQVHTKGLSKSFFLNSKELPLFESLATTLPSELSSPVDAEKSDAENFAKDLVKSVADTASNFLMPHMIHAIYVYVMSPVQRHSKSVVLVHPTVQQVQENDPEIFPQQKTMVKWTNFQFLISVYLLLTYLAVLLSENFVMVAPTHTLQSCAKHCSSVTGLSEAIDEAFNVANHQILMGSAESPFNILLRSDGGIALSNKRVDVTELELHSHDEPMLLEGQDSEPGEDFNSDEDEENQKLFDPEEALARVRASFFINGIITHSDRIMKPQEVDHYAKTLQLPLQSFGYNFIYSILSQMHVIHQVMQSHEEYTVSHMDDLCPDASPKTHYRYYALGLLNE</sequence>
<gene>
    <name evidence="3" type="ORF">VKT23_018252</name>
</gene>
<accession>A0ABR1ITZ7</accession>
<protein>
    <submittedName>
        <fullName evidence="3">Uncharacterized protein</fullName>
    </submittedName>
</protein>
<keyword evidence="4" id="KW-1185">Reference proteome</keyword>
<organism evidence="3 4">
    <name type="scientific">Marasmiellus scandens</name>
    <dbReference type="NCBI Taxonomy" id="2682957"/>
    <lineage>
        <taxon>Eukaryota</taxon>
        <taxon>Fungi</taxon>
        <taxon>Dikarya</taxon>
        <taxon>Basidiomycota</taxon>
        <taxon>Agaricomycotina</taxon>
        <taxon>Agaricomycetes</taxon>
        <taxon>Agaricomycetidae</taxon>
        <taxon>Agaricales</taxon>
        <taxon>Marasmiineae</taxon>
        <taxon>Omphalotaceae</taxon>
        <taxon>Marasmiellus</taxon>
    </lineage>
</organism>
<feature type="region of interest" description="Disordered" evidence="1">
    <location>
        <begin position="327"/>
        <end position="351"/>
    </location>
</feature>
<evidence type="ECO:0000313" key="4">
    <source>
        <dbReference type="Proteomes" id="UP001498398"/>
    </source>
</evidence>
<feature type="transmembrane region" description="Helical" evidence="2">
    <location>
        <begin position="234"/>
        <end position="257"/>
    </location>
</feature>
<comment type="caution">
    <text evidence="3">The sequence shown here is derived from an EMBL/GenBank/DDBJ whole genome shotgun (WGS) entry which is preliminary data.</text>
</comment>
<dbReference type="Proteomes" id="UP001498398">
    <property type="component" value="Unassembled WGS sequence"/>
</dbReference>
<dbReference type="EMBL" id="JBANRG010000081">
    <property type="protein sequence ID" value="KAK7438086.1"/>
    <property type="molecule type" value="Genomic_DNA"/>
</dbReference>
<evidence type="ECO:0000313" key="3">
    <source>
        <dbReference type="EMBL" id="KAK7438086.1"/>
    </source>
</evidence>